<dbReference type="PANTHER" id="PTHR30047">
    <property type="entry name" value="HIGH-AFFINITY CHOLINE TRANSPORT PROTEIN-RELATED"/>
    <property type="match status" value="1"/>
</dbReference>
<accession>A0A235CE08</accession>
<reference evidence="9 11" key="1">
    <citation type="submission" date="2017-08" db="EMBL/GenBank/DDBJ databases">
        <title>Draft Genome Sequence of the Marine Bacterium Oceanimonas baumannii ATCC 700832.</title>
        <authorList>
            <person name="Mcclelland W.D."/>
            <person name="Brennan M.A."/>
            <person name="Trachtenberg A.M."/>
            <person name="Maclea K.S."/>
        </authorList>
    </citation>
    <scope>NUCLEOTIDE SEQUENCE [LARGE SCALE GENOMIC DNA]</scope>
    <source>
        <strain evidence="9 11">ATCC 700832</strain>
    </source>
</reference>
<comment type="caution">
    <text evidence="9">The sequence shown here is derived from an EMBL/GenBank/DDBJ whole genome shotgun (WGS) entry which is preliminary data.</text>
</comment>
<feature type="transmembrane region" description="Helical" evidence="8">
    <location>
        <begin position="316"/>
        <end position="337"/>
    </location>
</feature>
<evidence type="ECO:0000256" key="8">
    <source>
        <dbReference type="SAM" id="Phobius"/>
    </source>
</evidence>
<evidence type="ECO:0000256" key="7">
    <source>
        <dbReference type="ARBA" id="ARBA00023136"/>
    </source>
</evidence>
<dbReference type="EMBL" id="NQJF01000013">
    <property type="protein sequence ID" value="OYD22790.1"/>
    <property type="molecule type" value="Genomic_DNA"/>
</dbReference>
<dbReference type="GO" id="GO:0005886">
    <property type="term" value="C:plasma membrane"/>
    <property type="evidence" value="ECO:0007669"/>
    <property type="project" value="UniProtKB-SubCell"/>
</dbReference>
<feature type="transmembrane region" description="Helical" evidence="8">
    <location>
        <begin position="450"/>
        <end position="469"/>
    </location>
</feature>
<evidence type="ECO:0000256" key="5">
    <source>
        <dbReference type="ARBA" id="ARBA00022692"/>
    </source>
</evidence>
<dbReference type="PANTHER" id="PTHR30047:SF7">
    <property type="entry name" value="HIGH-AFFINITY CHOLINE TRANSPORT PROTEIN"/>
    <property type="match status" value="1"/>
</dbReference>
<feature type="transmembrane region" description="Helical" evidence="8">
    <location>
        <begin position="48"/>
        <end position="68"/>
    </location>
</feature>
<dbReference type="RefSeq" id="WP_094279326.1">
    <property type="nucleotide sequence ID" value="NZ_NQJF01000013.1"/>
</dbReference>
<dbReference type="InterPro" id="IPR000060">
    <property type="entry name" value="BCCT_transptr"/>
</dbReference>
<feature type="transmembrane region" description="Helical" evidence="8">
    <location>
        <begin position="228"/>
        <end position="249"/>
    </location>
</feature>
<dbReference type="Proteomes" id="UP000295058">
    <property type="component" value="Unassembled WGS sequence"/>
</dbReference>
<dbReference type="Pfam" id="PF02028">
    <property type="entry name" value="BCCT"/>
    <property type="match status" value="1"/>
</dbReference>
<proteinExistence type="inferred from homology"/>
<evidence type="ECO:0000256" key="4">
    <source>
        <dbReference type="ARBA" id="ARBA00022475"/>
    </source>
</evidence>
<feature type="transmembrane region" description="Helical" evidence="8">
    <location>
        <begin position="349"/>
        <end position="371"/>
    </location>
</feature>
<dbReference type="Proteomes" id="UP000243640">
    <property type="component" value="Unassembled WGS sequence"/>
</dbReference>
<organism evidence="9 11">
    <name type="scientific">Oceanimonas baumannii</name>
    <dbReference type="NCBI Taxonomy" id="129578"/>
    <lineage>
        <taxon>Bacteria</taxon>
        <taxon>Pseudomonadati</taxon>
        <taxon>Pseudomonadota</taxon>
        <taxon>Gammaproteobacteria</taxon>
        <taxon>Aeromonadales</taxon>
        <taxon>Aeromonadaceae</taxon>
        <taxon>Oceanimonas</taxon>
    </lineage>
</organism>
<feature type="transmembrane region" description="Helical" evidence="8">
    <location>
        <begin position="144"/>
        <end position="163"/>
    </location>
</feature>
<evidence type="ECO:0000313" key="10">
    <source>
        <dbReference type="EMBL" id="TDW57756.1"/>
    </source>
</evidence>
<keyword evidence="3" id="KW-0813">Transport</keyword>
<keyword evidence="4" id="KW-1003">Cell membrane</keyword>
<comment type="subcellular location">
    <subcellularLocation>
        <location evidence="1">Cell membrane</location>
        <topology evidence="1">Multi-pass membrane protein</topology>
    </subcellularLocation>
</comment>
<feature type="transmembrane region" description="Helical" evidence="8">
    <location>
        <begin position="391"/>
        <end position="415"/>
    </location>
</feature>
<keyword evidence="5 8" id="KW-0812">Transmembrane</keyword>
<evidence type="ECO:0000256" key="3">
    <source>
        <dbReference type="ARBA" id="ARBA00022448"/>
    </source>
</evidence>
<feature type="transmembrane region" description="Helical" evidence="8">
    <location>
        <begin position="89"/>
        <end position="108"/>
    </location>
</feature>
<name>A0A235CE08_9GAMM</name>
<dbReference type="GO" id="GO:0022857">
    <property type="term" value="F:transmembrane transporter activity"/>
    <property type="evidence" value="ECO:0007669"/>
    <property type="project" value="InterPro"/>
</dbReference>
<dbReference type="AlphaFoldDB" id="A0A235CE08"/>
<evidence type="ECO:0000256" key="1">
    <source>
        <dbReference type="ARBA" id="ARBA00004651"/>
    </source>
</evidence>
<reference evidence="10 12" key="2">
    <citation type="submission" date="2019-03" db="EMBL/GenBank/DDBJ databases">
        <title>Genomic Encyclopedia of Archaeal and Bacterial Type Strains, Phase II (KMG-II): from individual species to whole genera.</title>
        <authorList>
            <person name="Goeker M."/>
        </authorList>
    </citation>
    <scope>NUCLEOTIDE SEQUENCE [LARGE SCALE GENOMIC DNA]</scope>
    <source>
        <strain evidence="10 12">DSM 15594</strain>
    </source>
</reference>
<feature type="transmembrane region" description="Helical" evidence="8">
    <location>
        <begin position="261"/>
        <end position="283"/>
    </location>
</feature>
<feature type="transmembrane region" description="Helical" evidence="8">
    <location>
        <begin position="193"/>
        <end position="216"/>
    </location>
</feature>
<evidence type="ECO:0000256" key="2">
    <source>
        <dbReference type="ARBA" id="ARBA00005658"/>
    </source>
</evidence>
<keyword evidence="12" id="KW-1185">Reference proteome</keyword>
<keyword evidence="7 8" id="KW-0472">Membrane</keyword>
<dbReference type="EMBL" id="SODO01000010">
    <property type="protein sequence ID" value="TDW57756.1"/>
    <property type="molecule type" value="Genomic_DNA"/>
</dbReference>
<keyword evidence="6 8" id="KW-1133">Transmembrane helix</keyword>
<evidence type="ECO:0000313" key="12">
    <source>
        <dbReference type="Proteomes" id="UP000295058"/>
    </source>
</evidence>
<feature type="transmembrane region" description="Helical" evidence="8">
    <location>
        <begin position="481"/>
        <end position="498"/>
    </location>
</feature>
<comment type="similarity">
    <text evidence="2">Belongs to the BCCT transporter (TC 2.A.15) family.</text>
</comment>
<gene>
    <name evidence="9" type="ORF">B6S09_15090</name>
    <name evidence="10" type="ORF">LY04_02621</name>
</gene>
<protein>
    <submittedName>
        <fullName evidence="9">BCCT transporter</fullName>
    </submittedName>
    <submittedName>
        <fullName evidence="10">Choline-glycine betaine transporter</fullName>
    </submittedName>
</protein>
<evidence type="ECO:0000313" key="9">
    <source>
        <dbReference type="EMBL" id="OYD22790.1"/>
    </source>
</evidence>
<dbReference type="OrthoDB" id="9775735at2"/>
<evidence type="ECO:0000313" key="11">
    <source>
        <dbReference type="Proteomes" id="UP000243640"/>
    </source>
</evidence>
<evidence type="ECO:0000256" key="6">
    <source>
        <dbReference type="ARBA" id="ARBA00022989"/>
    </source>
</evidence>
<sequence>MLLTNIRPVVFWPTFLLLISALLASYQDLDTFLAITKSLNSAILDNFSWLFSLGSLYLLVLAMMVYFSPLGRIRIGGDQAEPLLSRWRWFSITLCTTLAVGVLFWTTAEPLYHLFGPPESAGLDAGSPDAARFAMVTMFLHWSFTPYAIYTIPSLVFALAFYNQRKRFSIGSMIEPVLGPRLTRRFASVIDAIALYALVAGMASSLGTGALTLAGGAGQYLGGDTSPLRLGVIIALIVTTFVFSAASGLKKGIARMSALNAWLLLFLGAFMFCFGPSIFIISLGTESLGLYLDTFFSRSLFTGAAASDPWPQWWSIFYWAVWFAWAPVTALFLGKIARGYTVREFIRINLVYPALFAIVWICIFSGTAIYLDMQQAAGLNDVLNNKGVEHVLYHIFEQLPGSHLMIVLLLFIAFISYVTAADSNTDAIGGLCTRGLTADSDLESNIGIKVLWGTVIGTVSWVMVSFVGIDGVKMLSNLGGLPAMFIILLASGSLWHWLSNPALVSFAAEPADAPHSSAIEGVPANAHQA</sequence>